<keyword evidence="4" id="KW-0808">Transferase</keyword>
<gene>
    <name evidence="10" type="ORF">H9Q81_06305</name>
</gene>
<evidence type="ECO:0000256" key="5">
    <source>
        <dbReference type="ARBA" id="ARBA00022777"/>
    </source>
</evidence>
<dbReference type="EMBL" id="CP060637">
    <property type="protein sequence ID" value="QNM16232.1"/>
    <property type="molecule type" value="Genomic_DNA"/>
</dbReference>
<evidence type="ECO:0000256" key="6">
    <source>
        <dbReference type="ARBA" id="ARBA00023012"/>
    </source>
</evidence>
<dbReference type="InterPro" id="IPR005467">
    <property type="entry name" value="His_kinase_dom"/>
</dbReference>
<dbReference type="AlphaFoldDB" id="A0A7G9GZK0"/>
<dbReference type="FunFam" id="3.30.565.10:FF:000006">
    <property type="entry name" value="Sensor histidine kinase WalK"/>
    <property type="match status" value="1"/>
</dbReference>
<dbReference type="Pfam" id="PF00512">
    <property type="entry name" value="HisKA"/>
    <property type="match status" value="1"/>
</dbReference>
<dbReference type="CDD" id="cd00075">
    <property type="entry name" value="HATPase"/>
    <property type="match status" value="1"/>
</dbReference>
<keyword evidence="6" id="KW-0902">Two-component regulatory system</keyword>
<dbReference type="SMART" id="SM00388">
    <property type="entry name" value="HisKA"/>
    <property type="match status" value="1"/>
</dbReference>
<dbReference type="InterPro" id="IPR050351">
    <property type="entry name" value="BphY/WalK/GraS-like"/>
</dbReference>
<dbReference type="CDD" id="cd00082">
    <property type="entry name" value="HisKA"/>
    <property type="match status" value="1"/>
</dbReference>
<evidence type="ECO:0000256" key="3">
    <source>
        <dbReference type="ARBA" id="ARBA00022553"/>
    </source>
</evidence>
<name>A0A7G9GZK0_9FUSO</name>
<feature type="domain" description="Histidine kinase" evidence="9">
    <location>
        <begin position="337"/>
        <end position="554"/>
    </location>
</feature>
<dbReference type="KEGG" id="fho:H9Q81_06305"/>
<dbReference type="SMART" id="SM00387">
    <property type="entry name" value="HATPase_c"/>
    <property type="match status" value="1"/>
</dbReference>
<dbReference type="PRINTS" id="PR00344">
    <property type="entry name" value="BCTRLSENSOR"/>
</dbReference>
<dbReference type="EC" id="2.7.13.3" evidence="2"/>
<comment type="catalytic activity">
    <reaction evidence="1">
        <text>ATP + protein L-histidine = ADP + protein N-phospho-L-histidine.</text>
        <dbReference type="EC" id="2.7.13.3"/>
    </reaction>
</comment>
<dbReference type="Gene3D" id="3.30.565.10">
    <property type="entry name" value="Histidine kinase-like ATPase, C-terminal domain"/>
    <property type="match status" value="1"/>
</dbReference>
<evidence type="ECO:0000313" key="10">
    <source>
        <dbReference type="EMBL" id="QNM16232.1"/>
    </source>
</evidence>
<keyword evidence="7 8" id="KW-0472">Membrane</keyword>
<dbReference type="GO" id="GO:0016036">
    <property type="term" value="P:cellular response to phosphate starvation"/>
    <property type="evidence" value="ECO:0007669"/>
    <property type="project" value="TreeGrafter"/>
</dbReference>
<keyword evidence="8" id="KW-1133">Transmembrane helix</keyword>
<dbReference type="Gene3D" id="1.10.287.130">
    <property type="match status" value="1"/>
</dbReference>
<dbReference type="InterPro" id="IPR036097">
    <property type="entry name" value="HisK_dim/P_sf"/>
</dbReference>
<dbReference type="InterPro" id="IPR003661">
    <property type="entry name" value="HisK_dim/P_dom"/>
</dbReference>
<dbReference type="InterPro" id="IPR004358">
    <property type="entry name" value="Sig_transdc_His_kin-like_C"/>
</dbReference>
<dbReference type="SUPFAM" id="SSF55874">
    <property type="entry name" value="ATPase domain of HSP90 chaperone/DNA topoisomerase II/histidine kinase"/>
    <property type="match status" value="1"/>
</dbReference>
<dbReference type="PANTHER" id="PTHR45453">
    <property type="entry name" value="PHOSPHATE REGULON SENSOR PROTEIN PHOR"/>
    <property type="match status" value="1"/>
</dbReference>
<evidence type="ECO:0000259" key="9">
    <source>
        <dbReference type="PROSITE" id="PS50109"/>
    </source>
</evidence>
<organism evidence="10 11">
    <name type="scientific">Fusobacterium hominis</name>
    <dbReference type="NCBI Taxonomy" id="2764326"/>
    <lineage>
        <taxon>Bacteria</taxon>
        <taxon>Fusobacteriati</taxon>
        <taxon>Fusobacteriota</taxon>
        <taxon>Fusobacteriia</taxon>
        <taxon>Fusobacteriales</taxon>
        <taxon>Fusobacteriaceae</taxon>
        <taxon>Fusobacterium</taxon>
    </lineage>
</organism>
<dbReference type="PROSITE" id="PS50109">
    <property type="entry name" value="HIS_KIN"/>
    <property type="match status" value="1"/>
</dbReference>
<dbReference type="InterPro" id="IPR003594">
    <property type="entry name" value="HATPase_dom"/>
</dbReference>
<evidence type="ECO:0000256" key="7">
    <source>
        <dbReference type="ARBA" id="ARBA00023136"/>
    </source>
</evidence>
<keyword evidence="11" id="KW-1185">Reference proteome</keyword>
<feature type="transmembrane region" description="Helical" evidence="8">
    <location>
        <begin position="141"/>
        <end position="163"/>
    </location>
</feature>
<sequence length="555" mass="65073">MLLLEGIFVYLNSNVLSNLYKQRVKATLKQDTIFVKIVAKDYPHEKYGELFENSGIRFTLINPYGKVEFDSQNISREDYMDNHLDRKEVEEALNVGEGFDIRKSKTLGPTFAYYTTTFKNKYGESFIIRIARNYTKEKQEIVKFLALQILFFLILNFAIHFFYRNYIKRDFYKKINLMKSFLKSGENSTANYIKEEKWFFELWTVLKEWQKKNLENIKTLDHERQTLSLVIDSIDIFIGLLDSEGRFKVKNNVLEDIVDFKRQKYMVAIKYIEIIDIIKKGINQKISISEEVYIQSIKRYFLVTFKVIEFRDEFLITIKDITNRRNASEIQKNFISNVSHELKTPLTNIKGYLIALDGAPDEMRNKFMKVIKENVEKLENIVLDFLNISKIESSNLLNIERVSIDNIINRVDSILQVLIEKKNGKVDYNVRLKNQKNIVKMDVNRVVTILKNLIENGLIYNKNENPEIEVEITEIDDRYIFNVSDNGIGIPASEQYKVFDRFYRVDKSRNRNSGGTGLGLSIVKSLVEQCGGKITVKSSENRGTTFKFFILKDKN</sequence>
<evidence type="ECO:0000256" key="1">
    <source>
        <dbReference type="ARBA" id="ARBA00000085"/>
    </source>
</evidence>
<dbReference type="Pfam" id="PF02518">
    <property type="entry name" value="HATPase_c"/>
    <property type="match status" value="1"/>
</dbReference>
<keyword evidence="8" id="KW-0812">Transmembrane</keyword>
<keyword evidence="5" id="KW-0418">Kinase</keyword>
<dbReference type="Proteomes" id="UP000515913">
    <property type="component" value="Chromosome"/>
</dbReference>
<dbReference type="PANTHER" id="PTHR45453:SF1">
    <property type="entry name" value="PHOSPHATE REGULON SENSOR PROTEIN PHOR"/>
    <property type="match status" value="1"/>
</dbReference>
<dbReference type="GO" id="GO:0000155">
    <property type="term" value="F:phosphorelay sensor kinase activity"/>
    <property type="evidence" value="ECO:0007669"/>
    <property type="project" value="InterPro"/>
</dbReference>
<dbReference type="FunFam" id="1.10.287.130:FF:000001">
    <property type="entry name" value="Two-component sensor histidine kinase"/>
    <property type="match status" value="1"/>
</dbReference>
<evidence type="ECO:0000256" key="4">
    <source>
        <dbReference type="ARBA" id="ARBA00022679"/>
    </source>
</evidence>
<evidence type="ECO:0000256" key="2">
    <source>
        <dbReference type="ARBA" id="ARBA00012438"/>
    </source>
</evidence>
<evidence type="ECO:0000313" key="11">
    <source>
        <dbReference type="Proteomes" id="UP000515913"/>
    </source>
</evidence>
<keyword evidence="3" id="KW-0597">Phosphoprotein</keyword>
<dbReference type="GO" id="GO:0005886">
    <property type="term" value="C:plasma membrane"/>
    <property type="evidence" value="ECO:0007669"/>
    <property type="project" value="TreeGrafter"/>
</dbReference>
<dbReference type="GO" id="GO:0004721">
    <property type="term" value="F:phosphoprotein phosphatase activity"/>
    <property type="evidence" value="ECO:0007669"/>
    <property type="project" value="TreeGrafter"/>
</dbReference>
<dbReference type="InterPro" id="IPR036890">
    <property type="entry name" value="HATPase_C_sf"/>
</dbReference>
<protein>
    <recommendedName>
        <fullName evidence="2">histidine kinase</fullName>
        <ecNumber evidence="2">2.7.13.3</ecNumber>
    </recommendedName>
</protein>
<evidence type="ECO:0000256" key="8">
    <source>
        <dbReference type="SAM" id="Phobius"/>
    </source>
</evidence>
<reference evidence="10 11" key="1">
    <citation type="submission" date="2020-08" db="EMBL/GenBank/DDBJ databases">
        <authorList>
            <person name="Liu C."/>
            <person name="Sun Q."/>
        </authorList>
    </citation>
    <scope>NUCLEOTIDE SEQUENCE [LARGE SCALE GENOMIC DNA]</scope>
    <source>
        <strain evidence="10 11">NSJ-57</strain>
    </source>
</reference>
<accession>A0A7G9GZK0</accession>
<proteinExistence type="predicted"/>
<dbReference type="SUPFAM" id="SSF47384">
    <property type="entry name" value="Homodimeric domain of signal transducing histidine kinase"/>
    <property type="match status" value="1"/>
</dbReference>